<evidence type="ECO:0000256" key="1">
    <source>
        <dbReference type="ARBA" id="ARBA00006484"/>
    </source>
</evidence>
<dbReference type="AlphaFoldDB" id="A0A923KRQ9"/>
<sequence length="255" mass="27655">MNPPIHNWQGKRIWIIGASTGIGAETARLLLQRGARVAVSARNEAALRQLAAPFGAACVAALDITDAVSVSAVHARLMQQWQGIDLVLVVAGAYNEMRADSFDLDAANRILDINIRGVYHCLDVVLPELLRQQSGGIGIVGSVAGLSGLPKALAYGPSKAAVINLCESLFLDLRPKNIAVYMINPGFVDTPLTADNDFAMPALMTANQAASAIVQGMERGDFHIHFPHRFTNWLRLARLLPYRSYFYLVHKVTGL</sequence>
<evidence type="ECO:0000313" key="3">
    <source>
        <dbReference type="EMBL" id="MBC3934114.1"/>
    </source>
</evidence>
<comment type="similarity">
    <text evidence="1">Belongs to the short-chain dehydrogenases/reductases (SDR) family.</text>
</comment>
<organism evidence="3 4">
    <name type="scientific">Undibacterium rugosum</name>
    <dbReference type="NCBI Taxonomy" id="2762291"/>
    <lineage>
        <taxon>Bacteria</taxon>
        <taxon>Pseudomonadati</taxon>
        <taxon>Pseudomonadota</taxon>
        <taxon>Betaproteobacteria</taxon>
        <taxon>Burkholderiales</taxon>
        <taxon>Oxalobacteraceae</taxon>
        <taxon>Undibacterium</taxon>
    </lineage>
</organism>
<dbReference type="RefSeq" id="WP_186879753.1">
    <property type="nucleotide sequence ID" value="NZ_JACOGG010000002.1"/>
</dbReference>
<dbReference type="InterPro" id="IPR036291">
    <property type="entry name" value="NAD(P)-bd_dom_sf"/>
</dbReference>
<dbReference type="InterPro" id="IPR002347">
    <property type="entry name" value="SDR_fam"/>
</dbReference>
<accession>A0A923KRQ9</accession>
<reference evidence="3" key="1">
    <citation type="submission" date="2020-08" db="EMBL/GenBank/DDBJ databases">
        <title>Novel species isolated from subtropical streams in China.</title>
        <authorList>
            <person name="Lu H."/>
        </authorList>
    </citation>
    <scope>NUCLEOTIDE SEQUENCE</scope>
    <source>
        <strain evidence="3">CY7W</strain>
    </source>
</reference>
<dbReference type="SUPFAM" id="SSF51735">
    <property type="entry name" value="NAD(P)-binding Rossmann-fold domains"/>
    <property type="match status" value="1"/>
</dbReference>
<dbReference type="PANTHER" id="PTHR44196:SF1">
    <property type="entry name" value="DEHYDROGENASE_REDUCTASE SDR FAMILY MEMBER 7B"/>
    <property type="match status" value="1"/>
</dbReference>
<protein>
    <submittedName>
        <fullName evidence="3">SDR family NAD(P)-dependent oxidoreductase</fullName>
    </submittedName>
</protein>
<dbReference type="Gene3D" id="3.40.50.720">
    <property type="entry name" value="NAD(P)-binding Rossmann-like Domain"/>
    <property type="match status" value="1"/>
</dbReference>
<dbReference type="PANTHER" id="PTHR44196">
    <property type="entry name" value="DEHYDROGENASE/REDUCTASE SDR FAMILY MEMBER 7B"/>
    <property type="match status" value="1"/>
</dbReference>
<comment type="caution">
    <text evidence="3">The sequence shown here is derived from an EMBL/GenBank/DDBJ whole genome shotgun (WGS) entry which is preliminary data.</text>
</comment>
<evidence type="ECO:0000313" key="4">
    <source>
        <dbReference type="Proteomes" id="UP000612361"/>
    </source>
</evidence>
<name>A0A923KRQ9_9BURK</name>
<keyword evidence="2" id="KW-0560">Oxidoreductase</keyword>
<proteinExistence type="inferred from homology"/>
<dbReference type="Proteomes" id="UP000612361">
    <property type="component" value="Unassembled WGS sequence"/>
</dbReference>
<dbReference type="GO" id="GO:0016020">
    <property type="term" value="C:membrane"/>
    <property type="evidence" value="ECO:0007669"/>
    <property type="project" value="TreeGrafter"/>
</dbReference>
<dbReference type="GO" id="GO:0016491">
    <property type="term" value="F:oxidoreductase activity"/>
    <property type="evidence" value="ECO:0007669"/>
    <property type="project" value="UniProtKB-KW"/>
</dbReference>
<dbReference type="PRINTS" id="PR00081">
    <property type="entry name" value="GDHRDH"/>
</dbReference>
<keyword evidence="4" id="KW-1185">Reference proteome</keyword>
<evidence type="ECO:0000256" key="2">
    <source>
        <dbReference type="ARBA" id="ARBA00023002"/>
    </source>
</evidence>
<gene>
    <name evidence="3" type="ORF">H8K47_01955</name>
</gene>
<dbReference type="Pfam" id="PF00106">
    <property type="entry name" value="adh_short"/>
    <property type="match status" value="1"/>
</dbReference>
<dbReference type="EMBL" id="JACOGG010000002">
    <property type="protein sequence ID" value="MBC3934114.1"/>
    <property type="molecule type" value="Genomic_DNA"/>
</dbReference>